<dbReference type="OrthoDB" id="10391135at2759"/>
<evidence type="ECO:0000313" key="4">
    <source>
        <dbReference type="Proteomes" id="UP000277580"/>
    </source>
</evidence>
<evidence type="ECO:0000313" key="3">
    <source>
        <dbReference type="EMBL" id="RPB12019.1"/>
    </source>
</evidence>
<protein>
    <submittedName>
        <fullName evidence="3">Uncharacterized protein</fullName>
    </submittedName>
</protein>
<sequence>MKPLPTRSGPKEMNNNPTDANRSLAMALEEAITLTTQISAREPVSLSRITKLTFRNAAPSEPGPPEAPPSPQLPINRKPLHTMPHNVYTQLDQLIIQVCFTRNGIMDASAAATMKLTKFYLAAKTAAQDNRDIVWAKELQAEVAVMNGMVNEDSVALDRLERMRERLLQRWKAVTEKECVAEPDVWAQDLNEGALREPFGME</sequence>
<name>A0A3N4KRJ1_9PEZI</name>
<keyword evidence="1" id="KW-0175">Coiled coil</keyword>
<evidence type="ECO:0000256" key="1">
    <source>
        <dbReference type="SAM" id="Coils"/>
    </source>
</evidence>
<feature type="compositionally biased region" description="Pro residues" evidence="2">
    <location>
        <begin position="61"/>
        <end position="72"/>
    </location>
</feature>
<feature type="region of interest" description="Disordered" evidence="2">
    <location>
        <begin position="1"/>
        <end position="22"/>
    </location>
</feature>
<feature type="coiled-coil region" evidence="1">
    <location>
        <begin position="150"/>
        <end position="177"/>
    </location>
</feature>
<dbReference type="Proteomes" id="UP000277580">
    <property type="component" value="Unassembled WGS sequence"/>
</dbReference>
<evidence type="ECO:0000256" key="2">
    <source>
        <dbReference type="SAM" id="MobiDB-lite"/>
    </source>
</evidence>
<proteinExistence type="predicted"/>
<dbReference type="EMBL" id="ML119131">
    <property type="protein sequence ID" value="RPB12019.1"/>
    <property type="molecule type" value="Genomic_DNA"/>
</dbReference>
<dbReference type="AlphaFoldDB" id="A0A3N4KRJ1"/>
<accession>A0A3N4KRJ1</accession>
<organism evidence="3 4">
    <name type="scientific">Morchella conica CCBAS932</name>
    <dbReference type="NCBI Taxonomy" id="1392247"/>
    <lineage>
        <taxon>Eukaryota</taxon>
        <taxon>Fungi</taxon>
        <taxon>Dikarya</taxon>
        <taxon>Ascomycota</taxon>
        <taxon>Pezizomycotina</taxon>
        <taxon>Pezizomycetes</taxon>
        <taxon>Pezizales</taxon>
        <taxon>Morchellaceae</taxon>
        <taxon>Morchella</taxon>
    </lineage>
</organism>
<dbReference type="InParanoid" id="A0A3N4KRJ1"/>
<keyword evidence="4" id="KW-1185">Reference proteome</keyword>
<feature type="region of interest" description="Disordered" evidence="2">
    <location>
        <begin position="55"/>
        <end position="76"/>
    </location>
</feature>
<gene>
    <name evidence="3" type="ORF">P167DRAFT_536163</name>
</gene>
<reference evidence="3 4" key="1">
    <citation type="journal article" date="2018" name="Nat. Ecol. Evol.">
        <title>Pezizomycetes genomes reveal the molecular basis of ectomycorrhizal truffle lifestyle.</title>
        <authorList>
            <person name="Murat C."/>
            <person name="Payen T."/>
            <person name="Noel B."/>
            <person name="Kuo A."/>
            <person name="Morin E."/>
            <person name="Chen J."/>
            <person name="Kohler A."/>
            <person name="Krizsan K."/>
            <person name="Balestrini R."/>
            <person name="Da Silva C."/>
            <person name="Montanini B."/>
            <person name="Hainaut M."/>
            <person name="Levati E."/>
            <person name="Barry K.W."/>
            <person name="Belfiori B."/>
            <person name="Cichocki N."/>
            <person name="Clum A."/>
            <person name="Dockter R.B."/>
            <person name="Fauchery L."/>
            <person name="Guy J."/>
            <person name="Iotti M."/>
            <person name="Le Tacon F."/>
            <person name="Lindquist E.A."/>
            <person name="Lipzen A."/>
            <person name="Malagnac F."/>
            <person name="Mello A."/>
            <person name="Molinier V."/>
            <person name="Miyauchi S."/>
            <person name="Poulain J."/>
            <person name="Riccioni C."/>
            <person name="Rubini A."/>
            <person name="Sitrit Y."/>
            <person name="Splivallo R."/>
            <person name="Traeger S."/>
            <person name="Wang M."/>
            <person name="Zifcakova L."/>
            <person name="Wipf D."/>
            <person name="Zambonelli A."/>
            <person name="Paolocci F."/>
            <person name="Nowrousian M."/>
            <person name="Ottonello S."/>
            <person name="Baldrian P."/>
            <person name="Spatafora J.W."/>
            <person name="Henrissat B."/>
            <person name="Nagy L.G."/>
            <person name="Aury J.M."/>
            <person name="Wincker P."/>
            <person name="Grigoriev I.V."/>
            <person name="Bonfante P."/>
            <person name="Martin F.M."/>
        </authorList>
    </citation>
    <scope>NUCLEOTIDE SEQUENCE [LARGE SCALE GENOMIC DNA]</scope>
    <source>
        <strain evidence="3 4">CCBAS932</strain>
    </source>
</reference>